<dbReference type="eggNOG" id="COG0644">
    <property type="taxonomic scope" value="Bacteria"/>
</dbReference>
<keyword evidence="3" id="KW-1185">Reference proteome</keyword>
<gene>
    <name evidence="2" type="ORF">D187_006834</name>
</gene>
<dbReference type="Gene3D" id="3.50.50.60">
    <property type="entry name" value="FAD/NAD(P)-binding domain"/>
    <property type="match status" value="1"/>
</dbReference>
<feature type="domain" description="FAD-binding" evidence="1">
    <location>
        <begin position="11"/>
        <end position="357"/>
    </location>
</feature>
<name>S9NY11_CYSF2</name>
<protein>
    <recommendedName>
        <fullName evidence="1">FAD-binding domain-containing protein</fullName>
    </recommendedName>
</protein>
<reference evidence="2" key="1">
    <citation type="submission" date="2013-05" db="EMBL/GenBank/DDBJ databases">
        <title>Genome assembly of Cystobacter fuscus DSM 2262.</title>
        <authorList>
            <person name="Sharma G."/>
            <person name="Khatri I."/>
            <person name="Kaur C."/>
            <person name="Mayilraj S."/>
            <person name="Subramanian S."/>
        </authorList>
    </citation>
    <scope>NUCLEOTIDE SEQUENCE [LARGE SCALE GENOMIC DNA]</scope>
    <source>
        <strain evidence="2">DSM 2262</strain>
    </source>
</reference>
<evidence type="ECO:0000259" key="1">
    <source>
        <dbReference type="Pfam" id="PF01494"/>
    </source>
</evidence>
<accession>S9NY11</accession>
<dbReference type="SUPFAM" id="SSF51905">
    <property type="entry name" value="FAD/NAD(P)-binding domain"/>
    <property type="match status" value="1"/>
</dbReference>
<sequence length="435" mass="48662">MSTMRPTPETYDAIIVGGRPAGASLAMRLGRQGMRVLIIDRANFPSAPPVSVPFLMNSSMSLLDELAVPESEYAHDAPRLRHFFVEYKDYFRAHYAVSEVGGRDYIYTVDRERLDGCLWNHLARFDSVTRLEGAHVLSLERDTSGRVSGVKLRLEDGVEQVVEGRCVVGADGRYSLVARQAGARVTEQRTDVDTSALYAYWSGYAPYDADPTGIQIHTEGDGFCMIVMPTTQGRAGVVFQGRSDRFNVTGDAQTYYLEGLRRYPALWRRLAHATQVSSIRGIKRMGNLYRQAGGPGWVLVGDAFHQKDSIDAQGIYDALLESKLLAAALVDWKQGAISWEQAIERYEREALSATRSMFHATLDRVKREIYTELPSWAARSVLRWTMTDSEYMRRFSLLLARRIDPEAWAPPGVLLGALARGLTGDLRRLISSPRG</sequence>
<proteinExistence type="predicted"/>
<dbReference type="GO" id="GO:0071949">
    <property type="term" value="F:FAD binding"/>
    <property type="evidence" value="ECO:0007669"/>
    <property type="project" value="InterPro"/>
</dbReference>
<comment type="caution">
    <text evidence="2">The sequence shown here is derived from an EMBL/GenBank/DDBJ whole genome shotgun (WGS) entry which is preliminary data.</text>
</comment>
<dbReference type="InterPro" id="IPR002938">
    <property type="entry name" value="FAD-bd"/>
</dbReference>
<dbReference type="Pfam" id="PF01494">
    <property type="entry name" value="FAD_binding_3"/>
    <property type="match status" value="1"/>
</dbReference>
<dbReference type="EMBL" id="ANAH02000064">
    <property type="protein sequence ID" value="EPX57080.1"/>
    <property type="molecule type" value="Genomic_DNA"/>
</dbReference>
<dbReference type="PANTHER" id="PTHR43747">
    <property type="entry name" value="FAD-BINDING PROTEIN"/>
    <property type="match status" value="1"/>
</dbReference>
<dbReference type="PANTHER" id="PTHR43747:SF1">
    <property type="entry name" value="SLR1998 PROTEIN"/>
    <property type="match status" value="1"/>
</dbReference>
<organism evidence="2 3">
    <name type="scientific">Cystobacter fuscus (strain ATCC 25194 / DSM 2262 / NBRC 100088 / M29)</name>
    <dbReference type="NCBI Taxonomy" id="1242864"/>
    <lineage>
        <taxon>Bacteria</taxon>
        <taxon>Pseudomonadati</taxon>
        <taxon>Myxococcota</taxon>
        <taxon>Myxococcia</taxon>
        <taxon>Myxococcales</taxon>
        <taxon>Cystobacterineae</taxon>
        <taxon>Archangiaceae</taxon>
        <taxon>Cystobacter</taxon>
    </lineage>
</organism>
<dbReference type="Proteomes" id="UP000011682">
    <property type="component" value="Unassembled WGS sequence"/>
</dbReference>
<dbReference type="RefSeq" id="WP_002630353.1">
    <property type="nucleotide sequence ID" value="NZ_ANAH02000064.1"/>
</dbReference>
<dbReference type="InterPro" id="IPR036188">
    <property type="entry name" value="FAD/NAD-bd_sf"/>
</dbReference>
<dbReference type="PRINTS" id="PR00420">
    <property type="entry name" value="RNGMNOXGNASE"/>
</dbReference>
<dbReference type="Gene3D" id="3.30.9.100">
    <property type="match status" value="1"/>
</dbReference>
<evidence type="ECO:0000313" key="2">
    <source>
        <dbReference type="EMBL" id="EPX57080.1"/>
    </source>
</evidence>
<evidence type="ECO:0000313" key="3">
    <source>
        <dbReference type="Proteomes" id="UP000011682"/>
    </source>
</evidence>
<dbReference type="InterPro" id="IPR050816">
    <property type="entry name" value="Flavin-dep_Halogenase_NPB"/>
</dbReference>
<dbReference type="AlphaFoldDB" id="S9NY11"/>